<reference evidence="1" key="2">
    <citation type="submission" date="2021-01" db="EMBL/GenBank/DDBJ databases">
        <authorList>
            <person name="Schikora-Tamarit M.A."/>
        </authorList>
    </citation>
    <scope>NUCLEOTIDE SEQUENCE</scope>
    <source>
        <strain evidence="1">CBS2887</strain>
    </source>
</reference>
<organism evidence="1 2">
    <name type="scientific">Wickerhamomyces pijperi</name>
    <name type="common">Yeast</name>
    <name type="synonym">Pichia pijperi</name>
    <dbReference type="NCBI Taxonomy" id="599730"/>
    <lineage>
        <taxon>Eukaryota</taxon>
        <taxon>Fungi</taxon>
        <taxon>Dikarya</taxon>
        <taxon>Ascomycota</taxon>
        <taxon>Saccharomycotina</taxon>
        <taxon>Saccharomycetes</taxon>
        <taxon>Phaffomycetales</taxon>
        <taxon>Wickerhamomycetaceae</taxon>
        <taxon>Wickerhamomyces</taxon>
    </lineage>
</organism>
<dbReference type="Proteomes" id="UP000774326">
    <property type="component" value="Unassembled WGS sequence"/>
</dbReference>
<sequence>MNLPRVTYEDSKTTKMVNNHTVNNLKPMALAVKNQPTSYPKADARRGRTRDGVKIIGAKMDSAVKRDSFKEFNSSACSFLRSTTSGKSSGESSSSSMESFLRFLRPLDLSSIDVDIASSDEVCLFENG</sequence>
<comment type="caution">
    <text evidence="1">The sequence shown here is derived from an EMBL/GenBank/DDBJ whole genome shotgun (WGS) entry which is preliminary data.</text>
</comment>
<dbReference type="EMBL" id="JAEUBG010002673">
    <property type="protein sequence ID" value="KAH3684183.1"/>
    <property type="molecule type" value="Genomic_DNA"/>
</dbReference>
<reference evidence="1" key="1">
    <citation type="journal article" date="2021" name="Open Biol.">
        <title>Shared evolutionary footprints suggest mitochondrial oxidative damage underlies multiple complex I losses in fungi.</title>
        <authorList>
            <person name="Schikora-Tamarit M.A."/>
            <person name="Marcet-Houben M."/>
            <person name="Nosek J."/>
            <person name="Gabaldon T."/>
        </authorList>
    </citation>
    <scope>NUCLEOTIDE SEQUENCE</scope>
    <source>
        <strain evidence="1">CBS2887</strain>
    </source>
</reference>
<protein>
    <submittedName>
        <fullName evidence="1">Uncharacterized protein</fullName>
    </submittedName>
</protein>
<name>A0A9P8TLN8_WICPI</name>
<proteinExistence type="predicted"/>
<accession>A0A9P8TLN8</accession>
<evidence type="ECO:0000313" key="1">
    <source>
        <dbReference type="EMBL" id="KAH3684183.1"/>
    </source>
</evidence>
<dbReference type="AlphaFoldDB" id="A0A9P8TLN8"/>
<keyword evidence="2" id="KW-1185">Reference proteome</keyword>
<evidence type="ECO:0000313" key="2">
    <source>
        <dbReference type="Proteomes" id="UP000774326"/>
    </source>
</evidence>
<gene>
    <name evidence="1" type="ORF">WICPIJ_004826</name>
</gene>